<dbReference type="EMBL" id="PDKK01000005">
    <property type="protein sequence ID" value="RXK05939.1"/>
    <property type="molecule type" value="Genomic_DNA"/>
</dbReference>
<dbReference type="Gene3D" id="1.10.150.570">
    <property type="entry name" value="GidA associated domain, C-terminal subdomain"/>
    <property type="match status" value="1"/>
</dbReference>
<dbReference type="NCBIfam" id="TIGR00136">
    <property type="entry name" value="mnmG_gidA"/>
    <property type="match status" value="1"/>
</dbReference>
<feature type="binding site" evidence="11">
    <location>
        <begin position="9"/>
        <end position="14"/>
    </location>
    <ligand>
        <name>FAD</name>
        <dbReference type="ChEBI" id="CHEBI:57692"/>
    </ligand>
</feature>
<evidence type="ECO:0000256" key="9">
    <source>
        <dbReference type="ARBA" id="ARBA00025948"/>
    </source>
</evidence>
<dbReference type="FunFam" id="1.10.150.570:FF:000001">
    <property type="entry name" value="tRNA uridine 5-carboxymethylaminomethyl modification enzyme MnmG"/>
    <property type="match status" value="1"/>
</dbReference>
<organism evidence="13 14">
    <name type="scientific">Halarcobacter ebronensis</name>
    <dbReference type="NCBI Taxonomy" id="1462615"/>
    <lineage>
        <taxon>Bacteria</taxon>
        <taxon>Pseudomonadati</taxon>
        <taxon>Campylobacterota</taxon>
        <taxon>Epsilonproteobacteria</taxon>
        <taxon>Campylobacterales</taxon>
        <taxon>Arcobacteraceae</taxon>
        <taxon>Halarcobacter</taxon>
    </lineage>
</organism>
<dbReference type="AlphaFoldDB" id="A0A4Q1ANM0"/>
<dbReference type="SUPFAM" id="SSF51905">
    <property type="entry name" value="FAD/NAD(P)-binding domain"/>
    <property type="match status" value="1"/>
</dbReference>
<evidence type="ECO:0000256" key="11">
    <source>
        <dbReference type="HAMAP-Rule" id="MF_00129"/>
    </source>
</evidence>
<evidence type="ECO:0000313" key="13">
    <source>
        <dbReference type="EMBL" id="RXK05939.1"/>
    </source>
</evidence>
<accession>A0A4Q1ANM0</accession>
<evidence type="ECO:0000256" key="7">
    <source>
        <dbReference type="ARBA" id="ARBA00022827"/>
    </source>
</evidence>
<name>A0A4Q1ANM0_9BACT</name>
<dbReference type="Pfam" id="PF13932">
    <property type="entry name" value="SAM_GIDA_C"/>
    <property type="match status" value="1"/>
</dbReference>
<dbReference type="PRINTS" id="PR00368">
    <property type="entry name" value="FADPNR"/>
</dbReference>
<feature type="binding site" evidence="11">
    <location>
        <position position="367"/>
    </location>
    <ligand>
        <name>FAD</name>
        <dbReference type="ChEBI" id="CHEBI:57692"/>
    </ligand>
</feature>
<dbReference type="Proteomes" id="UP000289758">
    <property type="component" value="Unassembled WGS sequence"/>
</dbReference>
<gene>
    <name evidence="11" type="primary">mnmG</name>
    <name evidence="11" type="synonym">gidA</name>
    <name evidence="13" type="ORF">CRV07_07660</name>
</gene>
<dbReference type="PRINTS" id="PR00411">
    <property type="entry name" value="PNDRDTASEI"/>
</dbReference>
<dbReference type="InterPro" id="IPR002218">
    <property type="entry name" value="MnmG-rel"/>
</dbReference>
<sequence length="631" mass="71011">MEYDVIVVGGGHAGIEASLVAARMGKKTLLITMLVEQIGAASCNPAIGGLAKGHLVRELDAIGGEMGLCTDNTGIQFRILNASKGAAVQGSRAQIDMDEYRHYMRKVCHNTPNLEVYQDEVTSLIVEDNCVCGVRTKLTEEFKAKKVILTTGTFMRGLVHIGENKYEAGRAWELPSSTLSIQLKELGLKVGRLKTGTPSRIDAKSINFDVMEAHGGDEKPTPFSFRTDKSNFNPTQHPCYITYTNLGTHETISSNFHRAPLFTGQIEGRGPRYCPSIEDKVSRFSERERHQLFLEPQTAMCTEYYINGLSSSLPIDVQKEMIHSIKGLENAKIVRYGYAIEYDYVDPTELQHTLETKKLKNLYNAGQINATTGYEEAAAQGLMAGINAALAIDNKEPFVLRRDEAYIGVLIDDLVTKGTNEPYRMFTSRAEYRLLLREESADLRLSKYGHEFGLISDEQLQKVEEKRETINSAVEFMANEWFTSKKENLELLENLGEEKIKDRAQLIDIVGRNTVDSAKFDKLVPSLANTPEYLKEQIIIEAKYYRYVDKQKRQIEKMKKMLQMKIPEDFDYKAIPGLSNEVVEKLIKFNPPTLFNASEISGVTPAAIDILHMYVNVKCQKQEKLIIGNKK</sequence>
<dbReference type="OrthoDB" id="9815560at2"/>
<feature type="binding site" evidence="11">
    <location>
        <position position="176"/>
    </location>
    <ligand>
        <name>FAD</name>
        <dbReference type="ChEBI" id="CHEBI:57692"/>
    </ligand>
</feature>
<dbReference type="GO" id="GO:0030488">
    <property type="term" value="P:tRNA methylation"/>
    <property type="evidence" value="ECO:0007669"/>
    <property type="project" value="TreeGrafter"/>
</dbReference>
<keyword evidence="5 11" id="KW-0285">Flavoprotein</keyword>
<comment type="subunit">
    <text evidence="9 11">Homodimer. Heterotetramer of two MnmE and two MnmG subunits.</text>
</comment>
<comment type="caution">
    <text evidence="13">The sequence shown here is derived from an EMBL/GenBank/DDBJ whole genome shotgun (WGS) entry which is preliminary data.</text>
</comment>
<evidence type="ECO:0000313" key="14">
    <source>
        <dbReference type="Proteomes" id="UP000289758"/>
    </source>
</evidence>
<feature type="binding site" evidence="11">
    <location>
        <begin position="270"/>
        <end position="284"/>
    </location>
    <ligand>
        <name>NAD(+)</name>
        <dbReference type="ChEBI" id="CHEBI:57540"/>
    </ligand>
</feature>
<keyword evidence="8 11" id="KW-0520">NAD</keyword>
<evidence type="ECO:0000256" key="1">
    <source>
        <dbReference type="ARBA" id="ARBA00001974"/>
    </source>
</evidence>
<evidence type="ECO:0000256" key="4">
    <source>
        <dbReference type="ARBA" id="ARBA00020461"/>
    </source>
</evidence>
<dbReference type="PANTHER" id="PTHR11806:SF0">
    <property type="entry name" value="PROTEIN MTO1 HOMOLOG, MITOCHONDRIAL"/>
    <property type="match status" value="1"/>
</dbReference>
<keyword evidence="11" id="KW-0963">Cytoplasm</keyword>
<keyword evidence="14" id="KW-1185">Reference proteome</keyword>
<dbReference type="GO" id="GO:0005829">
    <property type="term" value="C:cytosol"/>
    <property type="evidence" value="ECO:0007669"/>
    <property type="project" value="TreeGrafter"/>
</dbReference>
<dbReference type="FunFam" id="3.50.50.60:FF:000002">
    <property type="entry name" value="tRNA uridine 5-carboxymethylaminomethyl modification enzyme MnmG"/>
    <property type="match status" value="1"/>
</dbReference>
<dbReference type="HAMAP" id="MF_00129">
    <property type="entry name" value="MnmG_GidA"/>
    <property type="match status" value="1"/>
</dbReference>
<feature type="domain" description="tRNA uridine 5-carboxymethylaminomethyl modification enzyme C-terminal subdomain" evidence="12">
    <location>
        <begin position="542"/>
        <end position="613"/>
    </location>
</feature>
<proteinExistence type="inferred from homology"/>
<dbReference type="InterPro" id="IPR004416">
    <property type="entry name" value="MnmG"/>
</dbReference>
<comment type="similarity">
    <text evidence="3 11">Belongs to the MnmG family.</text>
</comment>
<dbReference type="InterPro" id="IPR049312">
    <property type="entry name" value="GIDA_C_N"/>
</dbReference>
<dbReference type="PANTHER" id="PTHR11806">
    <property type="entry name" value="GLUCOSE INHIBITED DIVISION PROTEIN A"/>
    <property type="match status" value="1"/>
</dbReference>
<feature type="binding site" evidence="11">
    <location>
        <position position="121"/>
    </location>
    <ligand>
        <name>FAD</name>
        <dbReference type="ChEBI" id="CHEBI:57692"/>
    </ligand>
</feature>
<dbReference type="Pfam" id="PF21680">
    <property type="entry name" value="GIDA_C_1st"/>
    <property type="match status" value="1"/>
</dbReference>
<dbReference type="Pfam" id="PF01134">
    <property type="entry name" value="GIDA"/>
    <property type="match status" value="1"/>
</dbReference>
<dbReference type="InterPro" id="IPR044920">
    <property type="entry name" value="MnmG_C_subdom_sf"/>
</dbReference>
<keyword evidence="7 11" id="KW-0274">FAD</keyword>
<comment type="function">
    <text evidence="2 11">NAD-binding protein involved in the addition of a carboxymethylaminomethyl (cmnm) group at the wobble position (U34) of certain tRNAs, forming tRNA-cmnm(5)s(2)U34.</text>
</comment>
<dbReference type="GO" id="GO:0050660">
    <property type="term" value="F:flavin adenine dinucleotide binding"/>
    <property type="evidence" value="ECO:0007669"/>
    <property type="project" value="UniProtKB-UniRule"/>
</dbReference>
<dbReference type="SMART" id="SM01228">
    <property type="entry name" value="GIDA_assoc_3"/>
    <property type="match status" value="1"/>
</dbReference>
<evidence type="ECO:0000256" key="10">
    <source>
        <dbReference type="ARBA" id="ARBA00031800"/>
    </source>
</evidence>
<evidence type="ECO:0000256" key="5">
    <source>
        <dbReference type="ARBA" id="ARBA00022630"/>
    </source>
</evidence>
<evidence type="ECO:0000256" key="6">
    <source>
        <dbReference type="ARBA" id="ARBA00022694"/>
    </source>
</evidence>
<comment type="subcellular location">
    <subcellularLocation>
        <location evidence="11">Cytoplasm</location>
    </subcellularLocation>
</comment>
<dbReference type="InterPro" id="IPR047001">
    <property type="entry name" value="MnmG_C_subdom"/>
</dbReference>
<evidence type="ECO:0000256" key="2">
    <source>
        <dbReference type="ARBA" id="ARBA00003717"/>
    </source>
</evidence>
<dbReference type="InterPro" id="IPR040131">
    <property type="entry name" value="MnmG_N"/>
</dbReference>
<comment type="cofactor">
    <cofactor evidence="1 11">
        <name>FAD</name>
        <dbReference type="ChEBI" id="CHEBI:57692"/>
    </cofactor>
</comment>
<keyword evidence="6 11" id="KW-0819">tRNA processing</keyword>
<evidence type="ECO:0000256" key="8">
    <source>
        <dbReference type="ARBA" id="ARBA00023027"/>
    </source>
</evidence>
<evidence type="ECO:0000256" key="3">
    <source>
        <dbReference type="ARBA" id="ARBA00007653"/>
    </source>
</evidence>
<evidence type="ECO:0000259" key="12">
    <source>
        <dbReference type="SMART" id="SM01228"/>
    </source>
</evidence>
<dbReference type="InterPro" id="IPR026904">
    <property type="entry name" value="MnmG_C"/>
</dbReference>
<dbReference type="RefSeq" id="WP_129087143.1">
    <property type="nucleotide sequence ID" value="NZ_CP053836.1"/>
</dbReference>
<reference evidence="13 14" key="1">
    <citation type="submission" date="2017-10" db="EMBL/GenBank/DDBJ databases">
        <title>Genomics of the genus Arcobacter.</title>
        <authorList>
            <person name="Perez-Cataluna A."/>
            <person name="Figueras M.J."/>
        </authorList>
    </citation>
    <scope>NUCLEOTIDE SEQUENCE [LARGE SCALE GENOMIC DNA]</scope>
    <source>
        <strain evidence="13 14">CECT 8441</strain>
    </source>
</reference>
<dbReference type="GO" id="GO:0002098">
    <property type="term" value="P:tRNA wobble uridine modification"/>
    <property type="evidence" value="ECO:0007669"/>
    <property type="project" value="InterPro"/>
</dbReference>
<dbReference type="InterPro" id="IPR020595">
    <property type="entry name" value="MnmG-rel_CS"/>
</dbReference>
<protein>
    <recommendedName>
        <fullName evidence="4 11">tRNA uridine 5-carboxymethylaminomethyl modification enzyme MnmG</fullName>
    </recommendedName>
    <alternativeName>
        <fullName evidence="10 11">Glucose-inhibited division protein A</fullName>
    </alternativeName>
</protein>
<dbReference type="InterPro" id="IPR036188">
    <property type="entry name" value="FAD/NAD-bd_sf"/>
</dbReference>
<dbReference type="Gene3D" id="3.50.50.60">
    <property type="entry name" value="FAD/NAD(P)-binding domain"/>
    <property type="match status" value="2"/>
</dbReference>
<dbReference type="PROSITE" id="PS01280">
    <property type="entry name" value="GIDA_1"/>
    <property type="match status" value="1"/>
</dbReference>
<dbReference type="Gene3D" id="1.10.10.1800">
    <property type="entry name" value="tRNA uridine 5-carboxymethylaminomethyl modification enzyme MnmG/GidA"/>
    <property type="match status" value="1"/>
</dbReference>